<sequence>MPPNINWKEIIKVDPDDLPRQEELADNLLVSLSKVEVNELKSESQENVIHLFRITQSLMKMKAQEVELALEEVEKAGEEQAKFENQLKTKVMKLENELEMAQQSAGGRDTRFLRDEICQLEKQLEQKDRELEDMEKELEKEKKVNEQLALRNEEAENENSKLRRENEQLRQDIIDYQKQIDSQKETLLSRRGEDSDYRSQLSKKNYELVQYLDEIQTLTEANEKIEIQNQEMRKNLEESVQEMEKMTDEYSRMKAIVHQTDNIMDQLKKENDHYRLQVQELTDILKAKNEEDDPVMVAVNAKVEEWKLILSSKDDEIIEYQQMLHNLREKLKNAQLDADKSNIMALQQGIQERDSQIKMLTEQVEQYTKEMEKNTFIIEDLKNELQRNKGTSTLSQQTHYMKIQSKIQILEEKTKEAERTAELAEADAREKDKELVETLKRLKDYESGVYGLEDAVIEIKNCKNQIKIRDREIEVLTKEINKLEMKINDFLDENEALRERVGLEPKTMIDLTEFRHSKRLKQQQYRAENQILLKEIESLEEERLDLKRKIRQMGQEKGRRIATSGTVEDLNLTENLSQENRMGERKFDFMSLKNMSEAQSKNEFLSRELIEKERDIERSRTIIAKFQNKLKELVEENKQLEEGMKEILQAIKEMQKDPDVKGGETSLIIPSLERLVNAIESKNAQGIFDANLHLKAQVDQLTGRNEELRQELRESRKEAVNFSQQLAKANLKVDHLEKEISLLRQSEGSNVVFKGLDLPDGIAPSSANIINALNEYLIHILQELEYKENKLKNLDDSLEDYNRKFAVIRHQQSLLYKEYLSEKETWKIESETMKEEKRKLEDQIQQDAIKVKEYNNLLSTLQMDSDEMKKTLSENSRKITVLQVNEKSLIRQYTTLLEMERRLRKENEKQKNELISMEAEVGEKIGRLQRFKEMAIFKIAALQKVTDNSVSLSELELANKQYNELSAKYRDILQKDNMLVQRTNNLEHLQCENVSLKEQMESLNKELEITKEKLHTIEQAWAQETKLGNEPNMDKTKKSITNSEIASISKKITMLEMKELNERQRAEHCQKMYEHVRTSFKQMEERNFELETKFAELTKINLDAQKVEQMLRDELADSVSKTVSDADRQRILELEKNEMELKVEVSKLREISDIAKSQVEILNVQQQSREKEVESIRMQLLDYQAQSDEKALIAKLHQHIVSLQISEATALGKLELVTSKLQKMEAYNLRLEQKLDEKEQTLYYARLEGRNRAKHLRQTVQSLRRQFSGALPLAQQEKFSKTMIQLQNDKLKIMQEMKNSQQEHRNMENKTMEMELKLKGLEELISTLKDTRGAQKVISWHMKIEELRLQELKLNRELVKDKEEIKYLNNIISEYEHTISSLEEEIVQQNKFHEERQMAWDQREVELERQLDIFDRQQNEILKEAQKFEEVTGSMPDPSLPLPNQLEIALRKLKENAQIILETRATCKSLEEKLKEKESAVRLAEQNILSRDKIISELRLRLPATAEREKLIADLGRKEVEPQSHRTLKIAQQTIANMQARLNQKEEVLKKYQHLLEKAREEQRELVKKHEEDLHVLHHKLELQADSSLNKFKQTAWDLIKQSPTPVPTIKHFMRLAEMEQTVAEQDDSLSTLLVKLKKVSQDLERQKEITKLKIKEFENVKLRLQENHADEVKKVKAEVENLRYLLAQSQKESQSLKSELQAQKEANSRAPTTTMRNLVERLKSQLALKEKQQKALSRALLELRAEMTAAAEERIISATSQKEASLNVQQIVDRHTKELQSQIEDLSENLLKLKEALKTSKNRENSLTDNLNDLTNELQKKQRAYNKILREKDGIDQENDELKRQIRRLTSGLQGKPLIDNKQSLIEELQKKIKKLESQLERKVDEIEIKPMKEKSAREELIRWEEGKKWQSKIEGIRNKLKEKEGEVYILTKQLNTLKDLFAKADKEKLTLQRKLKSTGMTVNHVMGVRALESEKELEELKKRNLELENDMSHMRTHQVLPRDSVIEDLRLQNRYLQEKLHALEKQSSKDAYSRPSTSEIESDHWQREQELQRENLKLSSENIELKFQLEQANKDLPRLKNQVRDLKEMCEFLKKGKAEVEQKLGHARGSGRSGKTIPELEKTIGLMKKVVEKVQRENEQLKKASGILTSEKMANIELENEKLKAELEKLKAHFGRQLSMHYESKTKGTEKIVAENERLHKELKKETEAAEKLRIAKNNLEILNEKLTVQLEETGKRLQLAESRGPQLEGADSKSWKSIVVTRMYETKLKELETDIAKKTQSLTDLKQLVRQATEREQKVKKYTEDLEQQIEILKHIPEGAETEQGLQRELQILRLANSQLEKEKAELIHQIEVHKDQSGTQSIIPVPGQLKEKVKDLETQLKTSFLEKQHMEEEIKKLKKELENFDPSFFEEIEDLKYNYKEEVKKNILLEEKLKKLSEQFGVELTSPVAASEQSEDEEGSSVNFPN</sequence>
<proteinExistence type="predicted"/>
<dbReference type="InterPro" id="IPR026201">
    <property type="entry name" value="Cep290"/>
</dbReference>
<dbReference type="GeneTree" id="ENSGT00730000111039"/>
<evidence type="ECO:0000313" key="11">
    <source>
        <dbReference type="Ensembl" id="ENSRFEP00010024673.1"/>
    </source>
</evidence>
<comment type="subcellular location">
    <subcellularLocation>
        <location evidence="1">Cytoplasm</location>
        <location evidence="1">Cytoskeleton</location>
        <location evidence="1">Cilium basal body</location>
    </subcellularLocation>
    <subcellularLocation>
        <location evidence="2">Cytoplasm</location>
        <location evidence="2">Cytoskeleton</location>
        <location evidence="2">Microtubule organizing center</location>
        <location evidence="2">Centrosome</location>
    </subcellularLocation>
</comment>
<dbReference type="InterPro" id="IPR032321">
    <property type="entry name" value="Cep209_CC5"/>
</dbReference>
<feature type="coiled-coil region" evidence="8">
    <location>
        <begin position="459"/>
        <end position="556"/>
    </location>
</feature>
<reference evidence="11" key="5">
    <citation type="submission" date="2025-09" db="UniProtKB">
        <authorList>
            <consortium name="Ensembl"/>
        </authorList>
    </citation>
    <scope>IDENTIFICATION</scope>
</reference>
<dbReference type="InParanoid" id="A0A671FQG9"/>
<feature type="coiled-coil region" evidence="8">
    <location>
        <begin position="784"/>
        <end position="920"/>
    </location>
</feature>
<keyword evidence="4" id="KW-0970">Cilium biogenesis/degradation</keyword>
<dbReference type="PANTHER" id="PTHR18879:SF20">
    <property type="entry name" value="CENTROSOMAL PROTEIN OF 290 KDA"/>
    <property type="match status" value="1"/>
</dbReference>
<evidence type="ECO:0000313" key="12">
    <source>
        <dbReference type="Proteomes" id="UP000472240"/>
    </source>
</evidence>
<evidence type="ECO:0000259" key="10">
    <source>
        <dbReference type="Pfam" id="PF16574"/>
    </source>
</evidence>
<feature type="coiled-coil region" evidence="8">
    <location>
        <begin position="595"/>
        <end position="657"/>
    </location>
</feature>
<gene>
    <name evidence="11" type="primary">CEP290</name>
</gene>
<accession>A0A671FQG9</accession>
<dbReference type="GO" id="GO:0045893">
    <property type="term" value="P:positive regulation of DNA-templated transcription"/>
    <property type="evidence" value="ECO:0007669"/>
    <property type="project" value="Ensembl"/>
</dbReference>
<evidence type="ECO:0000256" key="9">
    <source>
        <dbReference type="SAM" id="MobiDB-lite"/>
    </source>
</evidence>
<feature type="coiled-coil region" evidence="8">
    <location>
        <begin position="691"/>
        <end position="746"/>
    </location>
</feature>
<name>A0A671FQG9_RHIFE</name>
<dbReference type="GO" id="GO:0034451">
    <property type="term" value="C:centriolar satellite"/>
    <property type="evidence" value="ECO:0007669"/>
    <property type="project" value="Ensembl"/>
</dbReference>
<evidence type="ECO:0000256" key="2">
    <source>
        <dbReference type="ARBA" id="ARBA00004300"/>
    </source>
</evidence>
<reference evidence="11" key="4">
    <citation type="submission" date="2025-08" db="UniProtKB">
        <authorList>
            <consortium name="Ensembl"/>
        </authorList>
    </citation>
    <scope>IDENTIFICATION</scope>
</reference>
<keyword evidence="5 8" id="KW-0175">Coiled coil</keyword>
<dbReference type="GO" id="GO:0043010">
    <property type="term" value="P:camera-type eye development"/>
    <property type="evidence" value="ECO:0007669"/>
    <property type="project" value="TreeGrafter"/>
</dbReference>
<evidence type="ECO:0000256" key="7">
    <source>
        <dbReference type="ARBA" id="ARBA00023273"/>
    </source>
</evidence>
<feature type="coiled-coil region" evidence="8">
    <location>
        <begin position="1634"/>
        <end position="1891"/>
    </location>
</feature>
<feature type="coiled-coil region" evidence="8">
    <location>
        <begin position="955"/>
        <end position="1020"/>
    </location>
</feature>
<dbReference type="Proteomes" id="UP000472240">
    <property type="component" value="Chromosome 10"/>
</dbReference>
<feature type="coiled-coil region" evidence="8">
    <location>
        <begin position="1460"/>
        <end position="1487"/>
    </location>
</feature>
<evidence type="ECO:0000256" key="8">
    <source>
        <dbReference type="SAM" id="Coils"/>
    </source>
</evidence>
<protein>
    <submittedName>
        <fullName evidence="11">Centrosomal protein 290</fullName>
    </submittedName>
</protein>
<feature type="region of interest" description="Disordered" evidence="9">
    <location>
        <begin position="2024"/>
        <end position="2049"/>
    </location>
</feature>
<dbReference type="GeneID" id="117028409"/>
<dbReference type="Pfam" id="PF16574">
    <property type="entry name" value="CEP209_CC5"/>
    <property type="match status" value="1"/>
</dbReference>
<keyword evidence="3" id="KW-0963">Cytoplasm</keyword>
<dbReference type="GO" id="GO:0035869">
    <property type="term" value="C:ciliary transition zone"/>
    <property type="evidence" value="ECO:0007669"/>
    <property type="project" value="Ensembl"/>
</dbReference>
<feature type="coiled-coil region" evidence="8">
    <location>
        <begin position="1283"/>
        <end position="1385"/>
    </location>
</feature>
<dbReference type="PANTHER" id="PTHR18879">
    <property type="entry name" value="CENTROSOMAL PROTEIN OF 290 KDA"/>
    <property type="match status" value="1"/>
</dbReference>
<feature type="region of interest" description="Disordered" evidence="9">
    <location>
        <begin position="2448"/>
        <end position="2470"/>
    </location>
</feature>
<dbReference type="FunCoup" id="A0A671FQG9">
    <property type="interactions" value="2846"/>
</dbReference>
<feature type="domain" description="Centrosomal protein of 290kDa coiled-coil region" evidence="10">
    <location>
        <begin position="1282"/>
        <end position="1409"/>
    </location>
</feature>
<organism evidence="11 12">
    <name type="scientific">Rhinolophus ferrumequinum</name>
    <name type="common">Greater horseshoe bat</name>
    <dbReference type="NCBI Taxonomy" id="59479"/>
    <lineage>
        <taxon>Eukaryota</taxon>
        <taxon>Metazoa</taxon>
        <taxon>Chordata</taxon>
        <taxon>Craniata</taxon>
        <taxon>Vertebrata</taxon>
        <taxon>Euteleostomi</taxon>
        <taxon>Mammalia</taxon>
        <taxon>Eutheria</taxon>
        <taxon>Laurasiatheria</taxon>
        <taxon>Chiroptera</taxon>
        <taxon>Yinpterochiroptera</taxon>
        <taxon>Rhinolophoidea</taxon>
        <taxon>Rhinolophidae</taxon>
        <taxon>Rhinolophinae</taxon>
        <taxon>Rhinolophus</taxon>
    </lineage>
</organism>
<dbReference type="GO" id="GO:0032991">
    <property type="term" value="C:protein-containing complex"/>
    <property type="evidence" value="ECO:0007669"/>
    <property type="project" value="Ensembl"/>
</dbReference>
<dbReference type="GO" id="GO:1905515">
    <property type="term" value="P:non-motile cilium assembly"/>
    <property type="evidence" value="ECO:0007669"/>
    <property type="project" value="TreeGrafter"/>
</dbReference>
<dbReference type="GO" id="GO:0001822">
    <property type="term" value="P:kidney development"/>
    <property type="evidence" value="ECO:0007669"/>
    <property type="project" value="TreeGrafter"/>
</dbReference>
<keyword evidence="6" id="KW-0206">Cytoskeleton</keyword>
<dbReference type="GO" id="GO:1905349">
    <property type="term" value="P:ciliary transition zone assembly"/>
    <property type="evidence" value="ECO:0007669"/>
    <property type="project" value="TreeGrafter"/>
</dbReference>
<feature type="coiled-coil region" evidence="8">
    <location>
        <begin position="2271"/>
        <end position="2443"/>
    </location>
</feature>
<reference evidence="11 12" key="2">
    <citation type="journal article" date="2018" name="Annu Rev Anim Biosci">
        <title>Bat Biology, Genomes, and the Bat1K Project: To Generate Chromosome-Level Genomes for All Living Bat Species.</title>
        <authorList>
            <person name="Teeling E.C."/>
            <person name="Vernes S.C."/>
            <person name="Davalos L.M."/>
            <person name="Ray D.A."/>
            <person name="Gilbert M.T.P."/>
            <person name="Myers E."/>
        </authorList>
    </citation>
    <scope>NUCLEOTIDE SEQUENCE</scope>
</reference>
<dbReference type="RefSeq" id="XP_032972815.1">
    <property type="nucleotide sequence ID" value="XM_033116924.1"/>
</dbReference>
<dbReference type="GO" id="GO:0090316">
    <property type="term" value="P:positive regulation of intracellular protein transport"/>
    <property type="evidence" value="ECO:0007669"/>
    <property type="project" value="Ensembl"/>
</dbReference>
<feature type="coiled-coil region" evidence="8">
    <location>
        <begin position="2064"/>
        <end position="2246"/>
    </location>
</feature>
<dbReference type="OMA" id="RIEMQQR"/>
<evidence type="ECO:0000256" key="6">
    <source>
        <dbReference type="ARBA" id="ARBA00023212"/>
    </source>
</evidence>
<evidence type="ECO:0000256" key="1">
    <source>
        <dbReference type="ARBA" id="ARBA00004120"/>
    </source>
</evidence>
<evidence type="ECO:0000256" key="3">
    <source>
        <dbReference type="ARBA" id="ARBA00022490"/>
    </source>
</evidence>
<feature type="coiled-coil region" evidence="8">
    <location>
        <begin position="59"/>
        <end position="434"/>
    </location>
</feature>
<keyword evidence="7" id="KW-0966">Cell projection</keyword>
<keyword evidence="12" id="KW-1185">Reference proteome</keyword>
<feature type="coiled-coil region" evidence="8">
    <location>
        <begin position="1528"/>
        <end position="1573"/>
    </location>
</feature>
<dbReference type="GO" id="GO:0005634">
    <property type="term" value="C:nucleus"/>
    <property type="evidence" value="ECO:0007669"/>
    <property type="project" value="Ensembl"/>
</dbReference>
<feature type="compositionally biased region" description="Basic and acidic residues" evidence="9">
    <location>
        <begin position="2024"/>
        <end position="2034"/>
    </location>
</feature>
<reference evidence="12" key="3">
    <citation type="submission" date="2018-12" db="EMBL/GenBank/DDBJ databases">
        <title>G10K-VGP greater horseshoe bat female genome, primary haplotype.</title>
        <authorList>
            <person name="Teeling E."/>
            <person name="Myers G."/>
            <person name="Vernes S."/>
            <person name="Pippel M."/>
            <person name="Winkler S."/>
            <person name="Fedrigo O."/>
            <person name="Rhie A."/>
            <person name="Koren S."/>
            <person name="Phillippy A."/>
            <person name="Lewin H."/>
            <person name="Damas J."/>
            <person name="Howe K."/>
            <person name="Mountcastle J."/>
            <person name="Jarvis E.D."/>
        </authorList>
    </citation>
    <scope>NUCLEOTIDE SEQUENCE [LARGE SCALE GENOMIC DNA]</scope>
</reference>
<reference evidence="11 12" key="1">
    <citation type="journal article" date="2015" name="Annu Rev Anim Biosci">
        <title>The Genome 10K Project: a way forward.</title>
        <authorList>
            <person name="Koepfli K.P."/>
            <person name="Paten B."/>
            <person name="O'Brien S.J."/>
            <person name="Koepfli K.P."/>
            <person name="Paten B."/>
            <person name="Antunes A."/>
            <person name="Belov K."/>
            <person name="Bustamante C."/>
            <person name="Castoe T.A."/>
            <person name="Clawson H."/>
            <person name="Crawford A.J."/>
            <person name="Diekhans M."/>
            <person name="Distel D."/>
            <person name="Durbin R."/>
            <person name="Earl D."/>
            <person name="Fujita M.K."/>
            <person name="Gamble T."/>
            <person name="Georges A."/>
            <person name="Gemmell N."/>
            <person name="Gilbert M.T."/>
            <person name="Graves J.M."/>
            <person name="Green R.E."/>
            <person name="Hickey G."/>
            <person name="Jarvis E.D."/>
            <person name="Johnson W."/>
            <person name="Komissarov A."/>
            <person name="Korf I."/>
            <person name="Kuhn R."/>
            <person name="Larkin D.M."/>
            <person name="Lewin H."/>
            <person name="Lopez J.V."/>
            <person name="Ma J."/>
            <person name="Marques-Bonet T."/>
            <person name="Miller W."/>
            <person name="Murphy R."/>
            <person name="Pevzner P."/>
            <person name="Shapiro B."/>
            <person name="Steiner C."/>
            <person name="Tamazian G."/>
            <person name="Venkatesh B."/>
            <person name="Wang J."/>
            <person name="Wayne R."/>
            <person name="Wiley E."/>
            <person name="Yang H."/>
            <person name="Zhang G."/>
            <person name="Haussler D."/>
            <person name="Ryder O."/>
            <person name="O'Brien S.J."/>
        </authorList>
    </citation>
    <scope>NUCLEOTIDE SEQUENCE</scope>
</reference>
<dbReference type="CTD" id="80184"/>
<dbReference type="GO" id="GO:0097711">
    <property type="term" value="P:ciliary basal body-plasma membrane docking"/>
    <property type="evidence" value="ECO:0007669"/>
    <property type="project" value="TreeGrafter"/>
</dbReference>
<dbReference type="GO" id="GO:0042802">
    <property type="term" value="F:identical protein binding"/>
    <property type="evidence" value="ECO:0007669"/>
    <property type="project" value="Ensembl"/>
</dbReference>
<evidence type="ECO:0000256" key="5">
    <source>
        <dbReference type="ARBA" id="ARBA00023054"/>
    </source>
</evidence>
<dbReference type="Ensembl" id="ENSRFET00010026816.1">
    <property type="protein sequence ID" value="ENSRFEP00010024673.1"/>
    <property type="gene ID" value="ENSRFEG00010016392.1"/>
</dbReference>
<evidence type="ECO:0000256" key="4">
    <source>
        <dbReference type="ARBA" id="ARBA00022794"/>
    </source>
</evidence>
<dbReference type="GO" id="GO:0005829">
    <property type="term" value="C:cytosol"/>
    <property type="evidence" value="ECO:0007669"/>
    <property type="project" value="Ensembl"/>
</dbReference>
<dbReference type="GO" id="GO:0005814">
    <property type="term" value="C:centriole"/>
    <property type="evidence" value="ECO:0007669"/>
    <property type="project" value="Ensembl"/>
</dbReference>